<keyword evidence="2" id="KW-1185">Reference proteome</keyword>
<proteinExistence type="predicted"/>
<gene>
    <name evidence="1" type="ORF">L9G74_09425</name>
</gene>
<dbReference type="EMBL" id="JAKOGG010000005">
    <property type="protein sequence ID" value="MCS4556659.1"/>
    <property type="molecule type" value="Genomic_DNA"/>
</dbReference>
<dbReference type="Gene3D" id="3.30.429.10">
    <property type="entry name" value="Macrophage Migration Inhibitory Factor"/>
    <property type="match status" value="1"/>
</dbReference>
<dbReference type="RefSeq" id="WP_238896061.1">
    <property type="nucleotide sequence ID" value="NZ_JAKOGG010000005.1"/>
</dbReference>
<dbReference type="PANTHER" id="PTHR37950">
    <property type="entry name" value="4-HYDROXYPHENYLACETATE CATABOLISM PROTEIN"/>
    <property type="match status" value="1"/>
</dbReference>
<dbReference type="InterPro" id="IPR004220">
    <property type="entry name" value="5-COMe_2-OHmuconate_Isoase"/>
</dbReference>
<dbReference type="Pfam" id="PF02962">
    <property type="entry name" value="CHMI"/>
    <property type="match status" value="1"/>
</dbReference>
<dbReference type="CDD" id="cd00580">
    <property type="entry name" value="CHMI"/>
    <property type="match status" value="1"/>
</dbReference>
<protein>
    <submittedName>
        <fullName evidence="1">5-carboxymethyl-2-hydroxymuconate Delta-isomerase</fullName>
    </submittedName>
</protein>
<organism evidence="1 2">
    <name type="scientific">Shewanella electrica</name>
    <dbReference type="NCBI Taxonomy" id="515560"/>
    <lineage>
        <taxon>Bacteria</taxon>
        <taxon>Pseudomonadati</taxon>
        <taxon>Pseudomonadota</taxon>
        <taxon>Gammaproteobacteria</taxon>
        <taxon>Alteromonadales</taxon>
        <taxon>Shewanellaceae</taxon>
        <taxon>Shewanella</taxon>
    </lineage>
</organism>
<evidence type="ECO:0000313" key="1">
    <source>
        <dbReference type="EMBL" id="MCS4556659.1"/>
    </source>
</evidence>
<dbReference type="Proteomes" id="UP001201549">
    <property type="component" value="Unassembled WGS sequence"/>
</dbReference>
<dbReference type="SUPFAM" id="SSF55331">
    <property type="entry name" value="Tautomerase/MIF"/>
    <property type="match status" value="1"/>
</dbReference>
<accession>A0ABT2FK10</accession>
<dbReference type="InterPro" id="IPR014347">
    <property type="entry name" value="Tautomerase/MIF_sf"/>
</dbReference>
<evidence type="ECO:0000313" key="2">
    <source>
        <dbReference type="Proteomes" id="UP001201549"/>
    </source>
</evidence>
<sequence length="109" mass="11930">MPHVIIEYNQAVAQQVDINKLVSCAHQATEASGLFNPIAIKSRAHAYEFFHLGAADADNFVHISIRLLPGRTEEQKRALSQGVFDAVNELVDASLSVEVLDLPLSYVKG</sequence>
<name>A0ABT2FK10_9GAMM</name>
<reference evidence="2" key="1">
    <citation type="submission" date="2023-07" db="EMBL/GenBank/DDBJ databases">
        <title>Shewanella mangrovi sp. nov., an acetaldehyde- degrading bacterium isolated from mangrove sediment.</title>
        <authorList>
            <person name="Liu Y."/>
        </authorList>
    </citation>
    <scope>NUCLEOTIDE SEQUENCE [LARGE SCALE GENOMIC DNA]</scope>
    <source>
        <strain evidence="2">C32</strain>
    </source>
</reference>
<comment type="caution">
    <text evidence="1">The sequence shown here is derived from an EMBL/GenBank/DDBJ whole genome shotgun (WGS) entry which is preliminary data.</text>
</comment>
<dbReference type="PANTHER" id="PTHR37950:SF1">
    <property type="entry name" value="4-HYDROXYPHENYLACETATE CATABOLISM PROTEIN"/>
    <property type="match status" value="1"/>
</dbReference>